<dbReference type="InterPro" id="IPR002491">
    <property type="entry name" value="ABC_transptr_periplasmic_BD"/>
</dbReference>
<evidence type="ECO:0000256" key="7">
    <source>
        <dbReference type="ARBA" id="ARBA00023163"/>
    </source>
</evidence>
<dbReference type="GO" id="GO:0043565">
    <property type="term" value="F:sequence-specific DNA binding"/>
    <property type="evidence" value="ECO:0007669"/>
    <property type="project" value="InterPro"/>
</dbReference>
<dbReference type="InterPro" id="IPR051313">
    <property type="entry name" value="Bact_iron-sidero_bind"/>
</dbReference>
<evidence type="ECO:0000259" key="9">
    <source>
        <dbReference type="PROSITE" id="PS50983"/>
    </source>
</evidence>
<dbReference type="GO" id="GO:0003700">
    <property type="term" value="F:DNA-binding transcription factor activity"/>
    <property type="evidence" value="ECO:0007669"/>
    <property type="project" value="InterPro"/>
</dbReference>
<sequence length="550" mass="61988">MDELYTCTGAWRTVLQAADGADRRWMDGHCLFAVLGGKGRLSIDEEQWLLHPGTVVFCNPNRLVDMQAADRRHLEVACVRFRIVRRSEAADEAGVYREWTNGWLTDGAIETGASYRAAELIRDILAASASADAGDVQLMRRDILLYELLLQLREIGSTAMSQAAAPDHRTAIRTVISHLQQHYQEEITREAMAALAGFHPRVFSGLFKQETGIGFADYLADIRIRKAKEQLLLTRDNLDEIARNVGYSNGLYLSRKFKQATGFSPKAYLREPKRVVIYDLIGSLLALGVKPVGASYFYGLAKHPLLREELQGIADVGRTSVQPVIDLEPELIVVPLWLGSELIGKLQAIAPTMIVPYGDPVDRMRRLADALGKREEAEACVSGYMERAKQIREEIVEAIAPGETVGLYELSSDSVWVFSEFHGRGGYNLYRAMGLEPPESVRRHVMGRGMITELRIEQLPEYAADHMFVCYPFTAESEQWVTRMMQHPVWSSLDAYRCNRIYFIDRQLFHSADVLSMIKQLELQRELLLKHRGAGGGPCVFVHEKNDFNP</sequence>
<evidence type="ECO:0000313" key="10">
    <source>
        <dbReference type="EMBL" id="RED84235.1"/>
    </source>
</evidence>
<dbReference type="InterPro" id="IPR009057">
    <property type="entry name" value="Homeodomain-like_sf"/>
</dbReference>
<feature type="domain" description="Fe/B12 periplasmic-binding" evidence="9">
    <location>
        <begin position="272"/>
        <end position="532"/>
    </location>
</feature>
<organism evidence="10 11">
    <name type="scientific">Cohnella phaseoli</name>
    <dbReference type="NCBI Taxonomy" id="456490"/>
    <lineage>
        <taxon>Bacteria</taxon>
        <taxon>Bacillati</taxon>
        <taxon>Bacillota</taxon>
        <taxon>Bacilli</taxon>
        <taxon>Bacillales</taxon>
        <taxon>Paenibacillaceae</taxon>
        <taxon>Cohnella</taxon>
    </lineage>
</organism>
<comment type="subcellular location">
    <subcellularLocation>
        <location evidence="1">Cell envelope</location>
    </subcellularLocation>
</comment>
<dbReference type="EMBL" id="QRDZ01000006">
    <property type="protein sequence ID" value="RED84235.1"/>
    <property type="molecule type" value="Genomic_DNA"/>
</dbReference>
<dbReference type="GO" id="GO:1901678">
    <property type="term" value="P:iron coordination entity transport"/>
    <property type="evidence" value="ECO:0007669"/>
    <property type="project" value="UniProtKB-ARBA"/>
</dbReference>
<proteinExistence type="inferred from homology"/>
<keyword evidence="4" id="KW-0732">Signal</keyword>
<accession>A0A3D9KDR1</accession>
<keyword evidence="3" id="KW-0813">Transport</keyword>
<keyword evidence="7" id="KW-0804">Transcription</keyword>
<evidence type="ECO:0000256" key="2">
    <source>
        <dbReference type="ARBA" id="ARBA00008814"/>
    </source>
</evidence>
<gene>
    <name evidence="10" type="ORF">DFP98_106106</name>
</gene>
<dbReference type="SMART" id="SM00342">
    <property type="entry name" value="HTH_ARAC"/>
    <property type="match status" value="1"/>
</dbReference>
<dbReference type="RefSeq" id="WP_116060396.1">
    <property type="nucleotide sequence ID" value="NZ_QRDZ01000006.1"/>
</dbReference>
<dbReference type="PROSITE" id="PS01124">
    <property type="entry name" value="HTH_ARAC_FAMILY_2"/>
    <property type="match status" value="1"/>
</dbReference>
<dbReference type="PANTHER" id="PTHR30532:SF26">
    <property type="entry name" value="IRON(3+)-HYDROXAMATE-BINDING PROTEIN FHUD"/>
    <property type="match status" value="1"/>
</dbReference>
<keyword evidence="5" id="KW-0805">Transcription regulation</keyword>
<name>A0A3D9KDR1_9BACL</name>
<dbReference type="Gene3D" id="3.40.50.1980">
    <property type="entry name" value="Nitrogenase molybdenum iron protein domain"/>
    <property type="match status" value="2"/>
</dbReference>
<dbReference type="InterPro" id="IPR037923">
    <property type="entry name" value="HTH-like"/>
</dbReference>
<evidence type="ECO:0000256" key="3">
    <source>
        <dbReference type="ARBA" id="ARBA00022448"/>
    </source>
</evidence>
<dbReference type="PANTHER" id="PTHR30532">
    <property type="entry name" value="IRON III DICITRATE-BINDING PERIPLASMIC PROTEIN"/>
    <property type="match status" value="1"/>
</dbReference>
<keyword evidence="11" id="KW-1185">Reference proteome</keyword>
<dbReference type="SUPFAM" id="SSF46689">
    <property type="entry name" value="Homeodomain-like"/>
    <property type="match status" value="2"/>
</dbReference>
<dbReference type="InterPro" id="IPR003313">
    <property type="entry name" value="AraC-bd"/>
</dbReference>
<dbReference type="Pfam" id="PF12833">
    <property type="entry name" value="HTH_18"/>
    <property type="match status" value="1"/>
</dbReference>
<evidence type="ECO:0000256" key="6">
    <source>
        <dbReference type="ARBA" id="ARBA00023125"/>
    </source>
</evidence>
<dbReference type="Pfam" id="PF01497">
    <property type="entry name" value="Peripla_BP_2"/>
    <property type="match status" value="1"/>
</dbReference>
<dbReference type="PROSITE" id="PS50983">
    <property type="entry name" value="FE_B12_PBP"/>
    <property type="match status" value="1"/>
</dbReference>
<keyword evidence="6" id="KW-0238">DNA-binding</keyword>
<reference evidence="10 11" key="1">
    <citation type="submission" date="2018-07" db="EMBL/GenBank/DDBJ databases">
        <title>Genomic Encyclopedia of Type Strains, Phase III (KMG-III): the genomes of soil and plant-associated and newly described type strains.</title>
        <authorList>
            <person name="Whitman W."/>
        </authorList>
    </citation>
    <scope>NUCLEOTIDE SEQUENCE [LARGE SCALE GENOMIC DNA]</scope>
    <source>
        <strain evidence="10 11">CECT 7287</strain>
    </source>
</reference>
<dbReference type="Proteomes" id="UP000256977">
    <property type="component" value="Unassembled WGS sequence"/>
</dbReference>
<evidence type="ECO:0000256" key="5">
    <source>
        <dbReference type="ARBA" id="ARBA00023015"/>
    </source>
</evidence>
<dbReference type="SUPFAM" id="SSF53807">
    <property type="entry name" value="Helical backbone' metal receptor"/>
    <property type="match status" value="1"/>
</dbReference>
<evidence type="ECO:0000256" key="1">
    <source>
        <dbReference type="ARBA" id="ARBA00004196"/>
    </source>
</evidence>
<dbReference type="OrthoDB" id="2536188at2"/>
<dbReference type="PROSITE" id="PS00041">
    <property type="entry name" value="HTH_ARAC_FAMILY_1"/>
    <property type="match status" value="1"/>
</dbReference>
<evidence type="ECO:0000256" key="4">
    <source>
        <dbReference type="ARBA" id="ARBA00022729"/>
    </source>
</evidence>
<comment type="similarity">
    <text evidence="2">Belongs to the bacterial solute-binding protein 8 family.</text>
</comment>
<feature type="domain" description="HTH araC/xylS-type" evidence="8">
    <location>
        <begin position="173"/>
        <end position="271"/>
    </location>
</feature>
<evidence type="ECO:0000259" key="8">
    <source>
        <dbReference type="PROSITE" id="PS01124"/>
    </source>
</evidence>
<dbReference type="InterPro" id="IPR018062">
    <property type="entry name" value="HTH_AraC-typ_CS"/>
</dbReference>
<evidence type="ECO:0000313" key="11">
    <source>
        <dbReference type="Proteomes" id="UP000256977"/>
    </source>
</evidence>
<dbReference type="Gene3D" id="1.10.10.60">
    <property type="entry name" value="Homeodomain-like"/>
    <property type="match status" value="2"/>
</dbReference>
<dbReference type="GO" id="GO:0030288">
    <property type="term" value="C:outer membrane-bounded periplasmic space"/>
    <property type="evidence" value="ECO:0007669"/>
    <property type="project" value="TreeGrafter"/>
</dbReference>
<protein>
    <submittedName>
        <fullName evidence="10">Iron complex transport system substrate-binding protein</fullName>
    </submittedName>
</protein>
<dbReference type="InterPro" id="IPR018060">
    <property type="entry name" value="HTH_AraC"/>
</dbReference>
<dbReference type="AlphaFoldDB" id="A0A3D9KDR1"/>
<comment type="caution">
    <text evidence="10">The sequence shown here is derived from an EMBL/GenBank/DDBJ whole genome shotgun (WGS) entry which is preliminary data.</text>
</comment>
<dbReference type="SUPFAM" id="SSF51215">
    <property type="entry name" value="Regulatory protein AraC"/>
    <property type="match status" value="1"/>
</dbReference>
<dbReference type="Pfam" id="PF02311">
    <property type="entry name" value="AraC_binding"/>
    <property type="match status" value="1"/>
</dbReference>